<dbReference type="PANTHER" id="PTHR40630">
    <property type="entry name" value="POSSIBLE DNA-BINDING PROTEIN"/>
    <property type="match status" value="1"/>
</dbReference>
<evidence type="ECO:0000313" key="9">
    <source>
        <dbReference type="Proteomes" id="UP000807306"/>
    </source>
</evidence>
<dbReference type="InterPro" id="IPR009332">
    <property type="entry name" value="Med22"/>
</dbReference>
<accession>A0A9P6JL52</accession>
<evidence type="ECO:0000256" key="6">
    <source>
        <dbReference type="SAM" id="Coils"/>
    </source>
</evidence>
<evidence type="ECO:0000256" key="3">
    <source>
        <dbReference type="ARBA" id="ARBA00023015"/>
    </source>
</evidence>
<reference evidence="8" key="1">
    <citation type="submission" date="2020-11" db="EMBL/GenBank/DDBJ databases">
        <authorList>
            <consortium name="DOE Joint Genome Institute"/>
            <person name="Ahrendt S."/>
            <person name="Riley R."/>
            <person name="Andreopoulos W."/>
            <person name="Labutti K."/>
            <person name="Pangilinan J."/>
            <person name="Ruiz-Duenas F.J."/>
            <person name="Barrasa J.M."/>
            <person name="Sanchez-Garcia M."/>
            <person name="Camarero S."/>
            <person name="Miyauchi S."/>
            <person name="Serrano A."/>
            <person name="Linde D."/>
            <person name="Babiker R."/>
            <person name="Drula E."/>
            <person name="Ayuso-Fernandez I."/>
            <person name="Pacheco R."/>
            <person name="Padilla G."/>
            <person name="Ferreira P."/>
            <person name="Barriuso J."/>
            <person name="Kellner H."/>
            <person name="Castanera R."/>
            <person name="Alfaro M."/>
            <person name="Ramirez L."/>
            <person name="Pisabarro A.G."/>
            <person name="Kuo A."/>
            <person name="Tritt A."/>
            <person name="Lipzen A."/>
            <person name="He G."/>
            <person name="Yan M."/>
            <person name="Ng V."/>
            <person name="Cullen D."/>
            <person name="Martin F."/>
            <person name="Rosso M.-N."/>
            <person name="Henrissat B."/>
            <person name="Hibbett D."/>
            <person name="Martinez A.T."/>
            <person name="Grigoriev I.V."/>
        </authorList>
    </citation>
    <scope>NUCLEOTIDE SEQUENCE</scope>
    <source>
        <strain evidence="8">CBS 506.95</strain>
    </source>
</reference>
<keyword evidence="6" id="KW-0175">Coiled coil</keyword>
<dbReference type="OrthoDB" id="203279at2759"/>
<proteinExistence type="inferred from homology"/>
<gene>
    <name evidence="8" type="ORF">CPB83DRAFT_819573</name>
</gene>
<evidence type="ECO:0008006" key="10">
    <source>
        <dbReference type="Google" id="ProtNLM"/>
    </source>
</evidence>
<comment type="caution">
    <text evidence="8">The sequence shown here is derived from an EMBL/GenBank/DDBJ whole genome shotgun (WGS) entry which is preliminary data.</text>
</comment>
<protein>
    <recommendedName>
        <fullName evidence="10">Mediator of RNA polymerase II transcription subunit 22</fullName>
    </recommendedName>
</protein>
<evidence type="ECO:0000313" key="8">
    <source>
        <dbReference type="EMBL" id="KAF9524866.1"/>
    </source>
</evidence>
<sequence>MASSSGVPDTDVSRPSALPSANLQRTAVQAVQQSIATQNSAQYLDAIEEEWNKKVDSEVDILVDGMVDLVTLASIGDKDKFRIAQEAFHAQSRAESMIRATNSLLSITHSMKLLLLLSDEAQIAHRRDAELKEVQEERNEAKEKVAALLDELLKTPSSQKTQEPVAKTSNDLRDIDTQMSN</sequence>
<keyword evidence="5" id="KW-0539">Nucleus</keyword>
<keyword evidence="3" id="KW-0805">Transcription regulation</keyword>
<dbReference type="InterPro" id="IPR021487">
    <property type="entry name" value="DUF3140"/>
</dbReference>
<dbReference type="AlphaFoldDB" id="A0A9P6JL52"/>
<keyword evidence="9" id="KW-1185">Reference proteome</keyword>
<comment type="subcellular location">
    <subcellularLocation>
        <location evidence="1">Nucleus</location>
    </subcellularLocation>
</comment>
<keyword evidence="4" id="KW-0804">Transcription</keyword>
<evidence type="ECO:0000256" key="2">
    <source>
        <dbReference type="ARBA" id="ARBA00005942"/>
    </source>
</evidence>
<organism evidence="8 9">
    <name type="scientific">Crepidotus variabilis</name>
    <dbReference type="NCBI Taxonomy" id="179855"/>
    <lineage>
        <taxon>Eukaryota</taxon>
        <taxon>Fungi</taxon>
        <taxon>Dikarya</taxon>
        <taxon>Basidiomycota</taxon>
        <taxon>Agaricomycotina</taxon>
        <taxon>Agaricomycetes</taxon>
        <taxon>Agaricomycetidae</taxon>
        <taxon>Agaricales</taxon>
        <taxon>Agaricineae</taxon>
        <taxon>Crepidotaceae</taxon>
        <taxon>Crepidotus</taxon>
    </lineage>
</organism>
<dbReference type="Proteomes" id="UP000807306">
    <property type="component" value="Unassembled WGS sequence"/>
</dbReference>
<dbReference type="GO" id="GO:0003712">
    <property type="term" value="F:transcription coregulator activity"/>
    <property type="evidence" value="ECO:0007669"/>
    <property type="project" value="InterPro"/>
</dbReference>
<dbReference type="GO" id="GO:0006357">
    <property type="term" value="P:regulation of transcription by RNA polymerase II"/>
    <property type="evidence" value="ECO:0007669"/>
    <property type="project" value="InterPro"/>
</dbReference>
<feature type="compositionally biased region" description="Basic and acidic residues" evidence="7">
    <location>
        <begin position="170"/>
        <end position="181"/>
    </location>
</feature>
<evidence type="ECO:0000256" key="1">
    <source>
        <dbReference type="ARBA" id="ARBA00004123"/>
    </source>
</evidence>
<feature type="region of interest" description="Disordered" evidence="7">
    <location>
        <begin position="153"/>
        <end position="181"/>
    </location>
</feature>
<evidence type="ECO:0000256" key="4">
    <source>
        <dbReference type="ARBA" id="ARBA00023163"/>
    </source>
</evidence>
<evidence type="ECO:0000256" key="7">
    <source>
        <dbReference type="SAM" id="MobiDB-lite"/>
    </source>
</evidence>
<comment type="similarity">
    <text evidence="2">Belongs to the Mediator complex subunit 22 family.</text>
</comment>
<evidence type="ECO:0000256" key="5">
    <source>
        <dbReference type="ARBA" id="ARBA00023242"/>
    </source>
</evidence>
<dbReference type="EMBL" id="MU157892">
    <property type="protein sequence ID" value="KAF9524866.1"/>
    <property type="molecule type" value="Genomic_DNA"/>
</dbReference>
<dbReference type="PANTHER" id="PTHR40630:SF1">
    <property type="entry name" value="DNA-BINDING PROTEIN"/>
    <property type="match status" value="1"/>
</dbReference>
<dbReference type="GO" id="GO:0016592">
    <property type="term" value="C:mediator complex"/>
    <property type="evidence" value="ECO:0007669"/>
    <property type="project" value="InterPro"/>
</dbReference>
<dbReference type="Pfam" id="PF06179">
    <property type="entry name" value="Med22"/>
    <property type="match status" value="1"/>
</dbReference>
<feature type="coiled-coil region" evidence="6">
    <location>
        <begin position="124"/>
        <end position="151"/>
    </location>
</feature>
<name>A0A9P6JL52_9AGAR</name>